<evidence type="ECO:0000313" key="4">
    <source>
        <dbReference type="Proteomes" id="UP001241926"/>
    </source>
</evidence>
<accession>A0ABT7IWH0</accession>
<feature type="compositionally biased region" description="Polar residues" evidence="1">
    <location>
        <begin position="818"/>
        <end position="830"/>
    </location>
</feature>
<proteinExistence type="predicted"/>
<keyword evidence="4" id="KW-1185">Reference proteome</keyword>
<keyword evidence="2" id="KW-0812">Transmembrane</keyword>
<protein>
    <submittedName>
        <fullName evidence="3">Uncharacterized protein</fullName>
    </submittedName>
</protein>
<feature type="transmembrane region" description="Helical" evidence="2">
    <location>
        <begin position="446"/>
        <end position="467"/>
    </location>
</feature>
<feature type="transmembrane region" description="Helical" evidence="2">
    <location>
        <begin position="473"/>
        <end position="495"/>
    </location>
</feature>
<evidence type="ECO:0000256" key="2">
    <source>
        <dbReference type="SAM" id="Phobius"/>
    </source>
</evidence>
<evidence type="ECO:0000313" key="3">
    <source>
        <dbReference type="EMBL" id="MDL2076941.1"/>
    </source>
</evidence>
<feature type="transmembrane region" description="Helical" evidence="2">
    <location>
        <begin position="402"/>
        <end position="434"/>
    </location>
</feature>
<feature type="region of interest" description="Disordered" evidence="1">
    <location>
        <begin position="739"/>
        <end position="775"/>
    </location>
</feature>
<keyword evidence="2" id="KW-1133">Transmembrane helix</keyword>
<feature type="region of interest" description="Disordered" evidence="1">
    <location>
        <begin position="568"/>
        <end position="591"/>
    </location>
</feature>
<organism evidence="3 4">
    <name type="scientific">Streptomyces fuscus</name>
    <dbReference type="NCBI Taxonomy" id="3048495"/>
    <lineage>
        <taxon>Bacteria</taxon>
        <taxon>Bacillati</taxon>
        <taxon>Actinomycetota</taxon>
        <taxon>Actinomycetes</taxon>
        <taxon>Kitasatosporales</taxon>
        <taxon>Streptomycetaceae</taxon>
        <taxon>Streptomyces</taxon>
    </lineage>
</organism>
<keyword evidence="2" id="KW-0472">Membrane</keyword>
<dbReference type="RefSeq" id="WP_285432110.1">
    <property type="nucleotide sequence ID" value="NZ_JASJUS010000008.1"/>
</dbReference>
<comment type="caution">
    <text evidence="3">The sequence shown here is derived from an EMBL/GenBank/DDBJ whole genome shotgun (WGS) entry which is preliminary data.</text>
</comment>
<feature type="compositionally biased region" description="Gly residues" evidence="1">
    <location>
        <begin position="744"/>
        <end position="755"/>
    </location>
</feature>
<dbReference type="Proteomes" id="UP001241926">
    <property type="component" value="Unassembled WGS sequence"/>
</dbReference>
<sequence>MNGSTDDRLVVCINLRDDRTDVTDPRALEALFRHAMREAHVRSADVSRVLVIDSVDTLPAHHAAYERLCSNPLVGNLLCLAVGELPGPDERVLSVPAQLRPPVAATLWIGDVRGIGWRPGQAGSLSLTDTDIAADDLAGLEPLIELLRVAEVFDEAMATLSDLPGAVASPALRLLVHEVPEQDLIRAQLHALDTCVSPPDELRSGPAPGGALDVLTGDVQPEDLSVEECLPEGSVLRQAHWRTAEALGRLNDRLDVLAGWRGLLRAGDPADDVVQSAREAGYALADYRDAIEQTFEWADGRAGLDADGRDHLAQMGVQLPLVPGTRPEEVGEELRRQVVQRLRRRRPLPEIVSWLRDFAGRAAPTGSAAQLDRLHRICPDELLDSLSEPPPPAIGTDPVPPALWAATAALLAGLSPLGVWGVLVVLVLLGLGAVRTAGAPRRVPPATAGALAVAWLVGGAAGVGLRITAGPPVWTGAPLLVLALLATALSARSLWVAAVRQWRSDACLAEAAEAVERLGDVLDQGVLQHWLLADARAGASDQAKALAHLVQSVCDTLAEFAEQLGRRARPTWDSAQRGSGRTGPSGGRGGSTFAVEYVGQAGEALRTTLAADITDLVAEVLAPYWEVVLRDPSSAAALPVVSRTDELMNEYQRQPAQMGTTPPPPFASASADRPDPATLVGVDLRRIVDVLLPDSRNEALQLCSPDQLRMLDRAPGAARSFGFVPHAMQGAFWKAVVSSSGADKGTGGRGDGGSEAPGSPRWAARGSSPDGAGMPEIVWTASGRFAGLLRLVPLSTGAVRPVWPGPDVDGAPAGDHSSFPSASHASGETG</sequence>
<feature type="region of interest" description="Disordered" evidence="1">
    <location>
        <begin position="805"/>
        <end position="830"/>
    </location>
</feature>
<name>A0ABT7IWH0_9ACTN</name>
<feature type="compositionally biased region" description="Gly residues" evidence="1">
    <location>
        <begin position="580"/>
        <end position="590"/>
    </location>
</feature>
<evidence type="ECO:0000256" key="1">
    <source>
        <dbReference type="SAM" id="MobiDB-lite"/>
    </source>
</evidence>
<dbReference type="EMBL" id="JASJUS010000008">
    <property type="protein sequence ID" value="MDL2076941.1"/>
    <property type="molecule type" value="Genomic_DNA"/>
</dbReference>
<gene>
    <name evidence="3" type="ORF">QNN03_10875</name>
</gene>
<reference evidence="3 4" key="1">
    <citation type="submission" date="2023-05" db="EMBL/GenBank/DDBJ databases">
        <title>Streptomyces fuscus sp. nov., a brown-black pigment producing actinomyces isolated from dry sand of Sea duck farm.</title>
        <authorList>
            <person name="Xie J."/>
            <person name="Shen N."/>
        </authorList>
    </citation>
    <scope>NUCLEOTIDE SEQUENCE [LARGE SCALE GENOMIC DNA]</scope>
    <source>
        <strain evidence="3 4">GXMU-J15</strain>
    </source>
</reference>